<reference evidence="2 3" key="1">
    <citation type="submission" date="2018-12" db="EMBL/GenBank/DDBJ databases">
        <authorList>
            <consortium name="Pathogen Informatics"/>
        </authorList>
    </citation>
    <scope>NUCLEOTIDE SEQUENCE [LARGE SCALE GENOMIC DNA]</scope>
    <source>
        <strain evidence="2 3">NCTC12871</strain>
    </source>
</reference>
<sequence length="179" mass="20712">MRYVKDFLFIVIFAIFASLAIGVNYVMPSYRTAYITGIEVKRMDKDGLISKSNVADGPTRDVYFVYTHAPDNDSSVKVYRDEDTRWGFPFYFKFNSADVAAMAQSLEGDHLVQIKYYGWRIKIFDTYPNIVSIKPIMKAEEVSSPIVSYILYILILIGFIVSIQFVRGWFDSHQKTHQK</sequence>
<keyword evidence="1" id="KW-1133">Transmembrane helix</keyword>
<feature type="transmembrane region" description="Helical" evidence="1">
    <location>
        <begin position="146"/>
        <end position="170"/>
    </location>
</feature>
<accession>A0A448TT94</accession>
<name>A0A448TT94_9PAST</name>
<keyword evidence="1" id="KW-0472">Membrane</keyword>
<dbReference type="InterPro" id="IPR011088">
    <property type="entry name" value="Phage_phiNM3_A0EWY4"/>
</dbReference>
<dbReference type="AlphaFoldDB" id="A0A448TT94"/>
<evidence type="ECO:0000313" key="2">
    <source>
        <dbReference type="EMBL" id="VEJ09202.1"/>
    </source>
</evidence>
<evidence type="ECO:0000256" key="1">
    <source>
        <dbReference type="SAM" id="Phobius"/>
    </source>
</evidence>
<feature type="transmembrane region" description="Helical" evidence="1">
    <location>
        <begin position="7"/>
        <end position="27"/>
    </location>
</feature>
<dbReference type="KEGG" id="adp:NCTC12871_00647"/>
<evidence type="ECO:0000313" key="3">
    <source>
        <dbReference type="Proteomes" id="UP000279799"/>
    </source>
</evidence>
<protein>
    <submittedName>
        <fullName evidence="2">Protein of uncharacterized function (DUF1523)</fullName>
    </submittedName>
</protein>
<dbReference type="Proteomes" id="UP000279799">
    <property type="component" value="Chromosome"/>
</dbReference>
<dbReference type="OrthoDB" id="5354324at2"/>
<gene>
    <name evidence="2" type="ORF">NCTC12871_00647</name>
</gene>
<dbReference type="RefSeq" id="WP_126598930.1">
    <property type="nucleotide sequence ID" value="NZ_LR134510.1"/>
</dbReference>
<keyword evidence="1" id="KW-0812">Transmembrane</keyword>
<proteinExistence type="predicted"/>
<organism evidence="2 3">
    <name type="scientific">Actinobacillus delphinicola</name>
    <dbReference type="NCBI Taxonomy" id="51161"/>
    <lineage>
        <taxon>Bacteria</taxon>
        <taxon>Pseudomonadati</taxon>
        <taxon>Pseudomonadota</taxon>
        <taxon>Gammaproteobacteria</taxon>
        <taxon>Pasteurellales</taxon>
        <taxon>Pasteurellaceae</taxon>
        <taxon>Actinobacillus</taxon>
    </lineage>
</organism>
<keyword evidence="3" id="KW-1185">Reference proteome</keyword>
<dbReference type="EMBL" id="LR134510">
    <property type="protein sequence ID" value="VEJ09202.1"/>
    <property type="molecule type" value="Genomic_DNA"/>
</dbReference>
<dbReference type="Pfam" id="PF07509">
    <property type="entry name" value="DUF1523"/>
    <property type="match status" value="1"/>
</dbReference>